<feature type="domain" description="PAS" evidence="9">
    <location>
        <begin position="756"/>
        <end position="809"/>
    </location>
</feature>
<organism evidence="11 12">
    <name type="scientific">Algibacter lectus</name>
    <dbReference type="NCBI Taxonomy" id="221126"/>
    <lineage>
        <taxon>Bacteria</taxon>
        <taxon>Pseudomonadati</taxon>
        <taxon>Bacteroidota</taxon>
        <taxon>Flavobacteriia</taxon>
        <taxon>Flavobacteriales</taxon>
        <taxon>Flavobacteriaceae</taxon>
        <taxon>Algibacter</taxon>
    </lineage>
</organism>
<keyword evidence="3" id="KW-0597">Phosphoprotein</keyword>
<dbReference type="Pfam" id="PF08448">
    <property type="entry name" value="PAS_4"/>
    <property type="match status" value="1"/>
</dbReference>
<sequence length="1745" mass="198700">MEKLEKSIKKRYLLFVSSIIIITLTALFIVQSSISSQILDSKLISVAGKQRVLAQRISKIAFSIGYDDKQEANINLLDNLSNVTKQWDSLQAYQQAINNKKENSETVAVLLEKNKSYLNKLSASGKNVIGQSDFELLKAELENIAEFEKPYFENIDTLISEYQKEGEKNLKTLKTVIYSLAIGTFLLLLGGFLTVIRPAFKKFLFNLKEMKSSNYELEASRAEIKSNLSELRKLKTDLELKEANNKIFIEQAPTAIAMLDTNMCYIAASKKWISDYKMEHEEIVGRCHYDLFPEIGDDWKANHQKCLNGAIDVCDEAPFVRLDGTVQWIYWDVRPWYISEGVVGGLIMHTGDITHIKKKEEEKDRIEKILEKTNEIARIGTWDVDLIKGTIFWSKVVFEIHELPLDYEPDLETAINFYKEGESRATIQEAVRKAMEHGTSYDIELELVTANGKTVWTRAIGQAELVNGECVRIYGVFQDIDKIKSSELALSKAHTELKAIFNSGTIAIVSTNADGIINHFNHGAELLTGYSASEMIGLKRPSSYHLQEELDRFRIDIADLYGKDSEGFNAQLELSKNNAYDTREWTYLRKDGTTLPVQLTLTSIKDEEGELIGYLGVSTDVSEKRIAQNELLRKNQLLTFAEKITKMGNWQWDVVNNTGKLSGGMYEIYEVDLNVDTMGFDDFFKFVHPEDKEKVGLHAKASLENKVFENNFVHRIITAKGNVKIVQLLGEVITNEVGDVIEIIGTCQDITVQKMSENKFRGLLESAPDAMVITNEKGEIQLINKQAEKLFGYNIDELLGQSVEILIPQRFSGPHQGHRENYFEKPHVRSIGEEKELYAINKEGKEIPIQISLSPLETEQGVLVSAAIRDITAQKLAKSELLRKNHFLSFAERIAKMGNWQWNVVADTLEWSDNMHGIYGSDKNETDLNYYTFFNFVHPEDQDLVTKYIDEAYREKKFPSNFIHRIITTDGELKTVHSLGKVILDDQGEIIEMIGTTQDITEHKMAEAELLRKNHFLNFAERITKMGNWQWDVVTDTLKWSANLYGIFEHDVTDENLNYNTFFSYVHPDDKAFITRFIEDAFLEKKFPDNFIHRIVTSRGKIKTVHFLGEVILDDQGEIFEMIGTCQDVTEQKMEENKFRGLLESAPDAMVITDEASKIQMINKQAEKMFGYKIEELYNKSVDLLLPKRFLTGCEAKVDTLLGDLVGTESSGEEDLAAMNKEGKEFPVQITLSPLETEDGVLVSAAIRDITAQKLAKAELLRKNQLLTFAEKITMMGNWQWDLITNEVKWSANLYKIFGLDKDTELAYDTYFSSVYEDDKELVSKHVEQAIADKDFLDLTHRISLPDGSLKTIQLLAEVATDANGEVIEMTGTCQDVTAQKMAENKFRGLLESAPDAMVITNEDSLIQIINKQAELLFGYKIDEIYNKPIDLLLPIRSLEDHEFQRKSFLNKPKTTELSEGRDMFAINKNGREFPIQMSLSPLKTEEGMLISAVIRDVTDQKTAQNKIIRAKNDLEILAQKLIKNNNQLADFAHITSHNLRAPVSNLNSLLGLYNASVSEDDKAFLFEKFEKVINHLTVTLNTLVDAVKIKNNTPKEFEKLKFNDVLNKTKEILTGQIMKNEAIITSDFSEISKIKYDRIYLESIFLNLVGNSIKYRSKNRVPEIFIKSEIIDGKVRLFFQDNGLGIDLEKHGHKLFGLNKVFHRHPEAKGVGLFMVKTQVEALNGTIYATSKVNEGTTFYINFN</sequence>
<keyword evidence="5" id="KW-0418">Kinase</keyword>
<feature type="domain" description="PAS" evidence="9">
    <location>
        <begin position="1135"/>
        <end position="1188"/>
    </location>
</feature>
<feature type="domain" description="PAC" evidence="10">
    <location>
        <begin position="581"/>
        <end position="633"/>
    </location>
</feature>
<dbReference type="Pfam" id="PF08447">
    <property type="entry name" value="PAS_3"/>
    <property type="match status" value="4"/>
</dbReference>
<keyword evidence="4" id="KW-0808">Transferase</keyword>
<keyword evidence="6" id="KW-0175">Coiled coil</keyword>
<dbReference type="InterPro" id="IPR052162">
    <property type="entry name" value="Sensor_kinase/Photoreceptor"/>
</dbReference>
<feature type="domain" description="PAC" evidence="10">
    <location>
        <begin position="441"/>
        <end position="492"/>
    </location>
</feature>
<feature type="domain" description="Histidine kinase" evidence="8">
    <location>
        <begin position="1535"/>
        <end position="1745"/>
    </location>
</feature>
<evidence type="ECO:0000313" key="12">
    <source>
        <dbReference type="Proteomes" id="UP000029644"/>
    </source>
</evidence>
<evidence type="ECO:0000259" key="9">
    <source>
        <dbReference type="PROSITE" id="PS50112"/>
    </source>
</evidence>
<feature type="domain" description="PAC" evidence="10">
    <location>
        <begin position="833"/>
        <end position="883"/>
    </location>
</feature>
<feature type="domain" description="PAC" evidence="10">
    <location>
        <begin position="960"/>
        <end position="1012"/>
    </location>
</feature>
<evidence type="ECO:0000256" key="5">
    <source>
        <dbReference type="ARBA" id="ARBA00022777"/>
    </source>
</evidence>
<dbReference type="GO" id="GO:0004673">
    <property type="term" value="F:protein histidine kinase activity"/>
    <property type="evidence" value="ECO:0007669"/>
    <property type="project" value="UniProtKB-EC"/>
</dbReference>
<dbReference type="OrthoDB" id="5522855at2"/>
<evidence type="ECO:0000256" key="6">
    <source>
        <dbReference type="SAM" id="Coils"/>
    </source>
</evidence>
<dbReference type="InterPro" id="IPR000014">
    <property type="entry name" value="PAS"/>
</dbReference>
<evidence type="ECO:0000256" key="4">
    <source>
        <dbReference type="ARBA" id="ARBA00022679"/>
    </source>
</evidence>
<dbReference type="InterPro" id="IPR005467">
    <property type="entry name" value="His_kinase_dom"/>
</dbReference>
<dbReference type="InterPro" id="IPR003594">
    <property type="entry name" value="HATPase_dom"/>
</dbReference>
<feature type="domain" description="PAC" evidence="10">
    <location>
        <begin position="710"/>
        <end position="762"/>
    </location>
</feature>
<dbReference type="SMART" id="SM00086">
    <property type="entry name" value="PAC"/>
    <property type="match status" value="10"/>
</dbReference>
<dbReference type="SUPFAM" id="SSF55785">
    <property type="entry name" value="PYP-like sensor domain (PAS domain)"/>
    <property type="match status" value="10"/>
</dbReference>
<evidence type="ECO:0000256" key="7">
    <source>
        <dbReference type="SAM" id="Phobius"/>
    </source>
</evidence>
<feature type="domain" description="PAS" evidence="9">
    <location>
        <begin position="493"/>
        <end position="537"/>
    </location>
</feature>
<comment type="caution">
    <text evidence="11">The sequence shown here is derived from an EMBL/GenBank/DDBJ whole genome shotgun (WGS) entry which is preliminary data.</text>
</comment>
<dbReference type="RefSeq" id="WP_042502892.1">
    <property type="nucleotide sequence ID" value="NZ_BBNQ01000002.1"/>
</dbReference>
<dbReference type="Gene3D" id="2.10.70.100">
    <property type="match status" value="4"/>
</dbReference>
<dbReference type="InterPro" id="IPR000700">
    <property type="entry name" value="PAS-assoc_C"/>
</dbReference>
<dbReference type="InterPro" id="IPR036890">
    <property type="entry name" value="HATPase_C_sf"/>
</dbReference>
<dbReference type="Gene3D" id="3.30.450.20">
    <property type="entry name" value="PAS domain"/>
    <property type="match status" value="10"/>
</dbReference>
<dbReference type="PANTHER" id="PTHR43304">
    <property type="entry name" value="PHYTOCHROME-LIKE PROTEIN CPH1"/>
    <property type="match status" value="1"/>
</dbReference>
<dbReference type="InterPro" id="IPR013655">
    <property type="entry name" value="PAS_fold_3"/>
</dbReference>
<dbReference type="SMART" id="SM00387">
    <property type="entry name" value="HATPase_c"/>
    <property type="match status" value="1"/>
</dbReference>
<feature type="transmembrane region" description="Helical" evidence="7">
    <location>
        <begin position="12"/>
        <end position="30"/>
    </location>
</feature>
<evidence type="ECO:0000256" key="2">
    <source>
        <dbReference type="ARBA" id="ARBA00012438"/>
    </source>
</evidence>
<dbReference type="Gene3D" id="3.30.565.10">
    <property type="entry name" value="Histidine kinase-like ATPase, C-terminal domain"/>
    <property type="match status" value="1"/>
</dbReference>
<dbReference type="PROSITE" id="PS50113">
    <property type="entry name" value="PAC"/>
    <property type="match status" value="10"/>
</dbReference>
<dbReference type="Gene3D" id="1.10.287.130">
    <property type="match status" value="1"/>
</dbReference>
<dbReference type="InterPro" id="IPR001610">
    <property type="entry name" value="PAC"/>
</dbReference>
<evidence type="ECO:0000259" key="10">
    <source>
        <dbReference type="PROSITE" id="PS50113"/>
    </source>
</evidence>
<keyword evidence="7" id="KW-0472">Membrane</keyword>
<dbReference type="PROSITE" id="PS50109">
    <property type="entry name" value="HIS_KIN"/>
    <property type="match status" value="1"/>
</dbReference>
<evidence type="ECO:0000259" key="8">
    <source>
        <dbReference type="PROSITE" id="PS50109"/>
    </source>
</evidence>
<feature type="domain" description="PAC" evidence="10">
    <location>
        <begin position="1212"/>
        <end position="1262"/>
    </location>
</feature>
<dbReference type="InterPro" id="IPR013656">
    <property type="entry name" value="PAS_4"/>
</dbReference>
<dbReference type="PANTHER" id="PTHR43304:SF1">
    <property type="entry name" value="PAC DOMAIN-CONTAINING PROTEIN"/>
    <property type="match status" value="1"/>
</dbReference>
<dbReference type="PROSITE" id="PS50112">
    <property type="entry name" value="PAS"/>
    <property type="match status" value="4"/>
</dbReference>
<dbReference type="Pfam" id="PF13426">
    <property type="entry name" value="PAS_9"/>
    <property type="match status" value="4"/>
</dbReference>
<protein>
    <recommendedName>
        <fullName evidence="2">histidine kinase</fullName>
        <ecNumber evidence="2">2.7.13.3</ecNumber>
    </recommendedName>
</protein>
<dbReference type="CDD" id="cd00130">
    <property type="entry name" value="PAS"/>
    <property type="match status" value="5"/>
</dbReference>
<feature type="domain" description="PAC" evidence="10">
    <location>
        <begin position="1460"/>
        <end position="1510"/>
    </location>
</feature>
<keyword evidence="7" id="KW-0812">Transmembrane</keyword>
<evidence type="ECO:0000256" key="1">
    <source>
        <dbReference type="ARBA" id="ARBA00000085"/>
    </source>
</evidence>
<dbReference type="SMART" id="SM00091">
    <property type="entry name" value="PAS"/>
    <property type="match status" value="8"/>
</dbReference>
<dbReference type="NCBIfam" id="TIGR00229">
    <property type="entry name" value="sensory_box"/>
    <property type="match status" value="6"/>
</dbReference>
<evidence type="ECO:0000256" key="3">
    <source>
        <dbReference type="ARBA" id="ARBA00022553"/>
    </source>
</evidence>
<proteinExistence type="predicted"/>
<dbReference type="EMBL" id="BBNQ01000002">
    <property type="protein sequence ID" value="GAL61176.1"/>
    <property type="molecule type" value="Genomic_DNA"/>
</dbReference>
<feature type="domain" description="PAC" evidence="10">
    <location>
        <begin position="313"/>
        <end position="365"/>
    </location>
</feature>
<feature type="domain" description="PAS" evidence="9">
    <location>
        <begin position="1383"/>
        <end position="1435"/>
    </location>
</feature>
<feature type="domain" description="PAC" evidence="10">
    <location>
        <begin position="1337"/>
        <end position="1389"/>
    </location>
</feature>
<evidence type="ECO:0000313" key="11">
    <source>
        <dbReference type="EMBL" id="GAL61176.1"/>
    </source>
</evidence>
<gene>
    <name evidence="11" type="ORF">JCM19300_4122</name>
</gene>
<name>A0A090V8N1_9FLAO</name>
<feature type="domain" description="PAC" evidence="10">
    <location>
        <begin position="1089"/>
        <end position="1141"/>
    </location>
</feature>
<feature type="coiled-coil region" evidence="6">
    <location>
        <begin position="217"/>
        <end position="251"/>
    </location>
</feature>
<dbReference type="SUPFAM" id="SSF55874">
    <property type="entry name" value="ATPase domain of HSP90 chaperone/DNA topoisomerase II/histidine kinase"/>
    <property type="match status" value="1"/>
</dbReference>
<dbReference type="Pfam" id="PF02518">
    <property type="entry name" value="HATPase_c"/>
    <property type="match status" value="1"/>
</dbReference>
<dbReference type="Proteomes" id="UP000029644">
    <property type="component" value="Unassembled WGS sequence"/>
</dbReference>
<comment type="catalytic activity">
    <reaction evidence="1">
        <text>ATP + protein L-histidine = ADP + protein N-phospho-L-histidine.</text>
        <dbReference type="EC" id="2.7.13.3"/>
    </reaction>
</comment>
<reference evidence="11 12" key="1">
    <citation type="journal article" date="2014" name="Genome Announc.">
        <title>Draft Genome Sequences of Marine Flavobacterium Algibacter lectus Strains SS8 and NR4.</title>
        <authorList>
            <person name="Takatani N."/>
            <person name="Nakanishi M."/>
            <person name="Meirelles P."/>
            <person name="Mino S."/>
            <person name="Suda W."/>
            <person name="Oshima K."/>
            <person name="Hattori M."/>
            <person name="Ohkuma M."/>
            <person name="Hosokawa M."/>
            <person name="Miyashita K."/>
            <person name="Thompson F.L."/>
            <person name="Niwa A."/>
            <person name="Sawabe T."/>
            <person name="Sawabe T."/>
        </authorList>
    </citation>
    <scope>NUCLEOTIDE SEQUENCE [LARGE SCALE GENOMIC DNA]</scope>
    <source>
        <strain evidence="11 12">JCM 19300</strain>
    </source>
</reference>
<accession>A0A090V8N1</accession>
<keyword evidence="7" id="KW-1133">Transmembrane helix</keyword>
<dbReference type="EC" id="2.7.13.3" evidence="2"/>
<dbReference type="InterPro" id="IPR035965">
    <property type="entry name" value="PAS-like_dom_sf"/>
</dbReference>